<dbReference type="AlphaFoldDB" id="A0AAV3T3T1"/>
<organism evidence="1 2">
    <name type="scientific">Salarchaeum japonicum</name>
    <dbReference type="NCBI Taxonomy" id="555573"/>
    <lineage>
        <taxon>Archaea</taxon>
        <taxon>Methanobacteriati</taxon>
        <taxon>Methanobacteriota</taxon>
        <taxon>Stenosarchaea group</taxon>
        <taxon>Halobacteria</taxon>
        <taxon>Halobacteriales</taxon>
        <taxon>Halobacteriaceae</taxon>
    </lineage>
</organism>
<sequence length="70" mass="7846">MEAFRTPGAEVADGLEESHVAFVHTVAVGGDRQVTTDHETWRSLQLPPTVLNYHPGTPRTVVDEFKKFRL</sequence>
<accession>A0AAV3T3T1</accession>
<dbReference type="EMBL" id="BAAADU010000002">
    <property type="protein sequence ID" value="GAA0656958.1"/>
    <property type="molecule type" value="Genomic_DNA"/>
</dbReference>
<gene>
    <name evidence="1" type="ORF">GCM10009019_21260</name>
</gene>
<dbReference type="Proteomes" id="UP001500194">
    <property type="component" value="Unassembled WGS sequence"/>
</dbReference>
<evidence type="ECO:0000313" key="1">
    <source>
        <dbReference type="EMBL" id="GAA0656958.1"/>
    </source>
</evidence>
<protein>
    <submittedName>
        <fullName evidence="1">Uncharacterized protein</fullName>
    </submittedName>
</protein>
<reference evidence="1 2" key="1">
    <citation type="journal article" date="2019" name="Int. J. Syst. Evol. Microbiol.">
        <title>The Global Catalogue of Microorganisms (GCM) 10K type strain sequencing project: providing services to taxonomists for standard genome sequencing and annotation.</title>
        <authorList>
            <consortium name="The Broad Institute Genomics Platform"/>
            <consortium name="The Broad Institute Genome Sequencing Center for Infectious Disease"/>
            <person name="Wu L."/>
            <person name="Ma J."/>
        </authorList>
    </citation>
    <scope>NUCLEOTIDE SEQUENCE [LARGE SCALE GENOMIC DNA]</scope>
    <source>
        <strain evidence="1 2">JCM 16327</strain>
    </source>
</reference>
<name>A0AAV3T3T1_9EURY</name>
<keyword evidence="2" id="KW-1185">Reference proteome</keyword>
<evidence type="ECO:0000313" key="2">
    <source>
        <dbReference type="Proteomes" id="UP001500194"/>
    </source>
</evidence>
<proteinExistence type="predicted"/>
<comment type="caution">
    <text evidence="1">The sequence shown here is derived from an EMBL/GenBank/DDBJ whole genome shotgun (WGS) entry which is preliminary data.</text>
</comment>